<dbReference type="Proteomes" id="UP000594262">
    <property type="component" value="Unplaced"/>
</dbReference>
<name>A0A7M6DQI7_9CNID</name>
<keyword evidence="3 6" id="KW-1133">Transmembrane helix</keyword>
<dbReference type="PANTHER" id="PTHR10783:SF103">
    <property type="entry name" value="SOLUTE CARRIER FAMILY 53 MEMBER 1"/>
    <property type="match status" value="1"/>
</dbReference>
<feature type="transmembrane region" description="Helical" evidence="6">
    <location>
        <begin position="247"/>
        <end position="270"/>
    </location>
</feature>
<feature type="compositionally biased region" description="Low complexity" evidence="5">
    <location>
        <begin position="170"/>
        <end position="180"/>
    </location>
</feature>
<dbReference type="EnsemblMetazoa" id="CLYHEMT022243.1">
    <property type="protein sequence ID" value="CLYHEMP022243.1"/>
    <property type="gene ID" value="CLYHEMG022243"/>
</dbReference>
<keyword evidence="9" id="KW-1185">Reference proteome</keyword>
<evidence type="ECO:0000313" key="9">
    <source>
        <dbReference type="Proteomes" id="UP000594262"/>
    </source>
</evidence>
<keyword evidence="4 6" id="KW-0472">Membrane</keyword>
<evidence type="ECO:0000256" key="5">
    <source>
        <dbReference type="SAM" id="MobiDB-lite"/>
    </source>
</evidence>
<feature type="transmembrane region" description="Helical" evidence="6">
    <location>
        <begin position="403"/>
        <end position="422"/>
    </location>
</feature>
<dbReference type="GO" id="GO:0016036">
    <property type="term" value="P:cellular response to phosphate starvation"/>
    <property type="evidence" value="ECO:0007669"/>
    <property type="project" value="TreeGrafter"/>
</dbReference>
<sequence length="623" mass="72460">MWKTTSGVEYRQKKVENSGFYVNKQIDDLINDTETIAIEDLENGDRSKAMDRLRVPPLHEQKRSDTNSSFLWGFFFGLLVVLMFIVGISGYYKGYTQTAYYHQNIMTSTITTTTPTTTVATLPWQQQKHLMTNSTIRKDDDDSDNDNDDDDDDSDGEDDDDDDENDKIPSNKNKNPSKNKQSMTGSNPHQDKQTFHLRWQPAVRMYRGMFLIILMIGLLGVNVHGWGNAGVNHVLIFELDPRHHLNYVELLMLSSFLGVVWCISCIAFLFSNDFNIPVFSNPLACGVFYLIFFLNPTKTFHYRARRWLLRILLRILRAPFCAVRFADFWLADQLNSLVVALRDFQYFFCFYCYDWYNEGNEMCRDPRNIVRPFVAFLPAWFRFAQCLRRYYDTRKGFPHLVNAGKYSTSMTITLISTIYSVYPESDGLFTVWVISLIVGTCYTLFWDLKMDWGLFSPEAGENTFLREQIVYEYRIYYYLAILADLIFRLMWTLTLSIGNYGWVHHEFFTFFIAICEVVRRFIWNYFRLENEHLNNVGEFRAVRDISIKPMVSKDEIKDTLTLEQIMDLEEGPIPRNKAVKYLLDSAPPAPPSVVMGGSVMSAASRLTSRRSGSRKLSSVLKII</sequence>
<proteinExistence type="predicted"/>
<dbReference type="GO" id="GO:0006817">
    <property type="term" value="P:phosphate ion transport"/>
    <property type="evidence" value="ECO:0007669"/>
    <property type="project" value="TreeGrafter"/>
</dbReference>
<evidence type="ECO:0000313" key="8">
    <source>
        <dbReference type="EnsemblMetazoa" id="CLYHEMP022243.1"/>
    </source>
</evidence>
<feature type="transmembrane region" description="Helical" evidence="6">
    <location>
        <begin position="70"/>
        <end position="92"/>
    </location>
</feature>
<dbReference type="PROSITE" id="PS51380">
    <property type="entry name" value="EXS"/>
    <property type="match status" value="1"/>
</dbReference>
<dbReference type="OrthoDB" id="9970435at2759"/>
<evidence type="ECO:0000256" key="6">
    <source>
        <dbReference type="SAM" id="Phobius"/>
    </source>
</evidence>
<keyword evidence="2 6" id="KW-0812">Transmembrane</keyword>
<evidence type="ECO:0000256" key="2">
    <source>
        <dbReference type="ARBA" id="ARBA00022692"/>
    </source>
</evidence>
<feature type="transmembrane region" description="Helical" evidence="6">
    <location>
        <begin position="428"/>
        <end position="446"/>
    </location>
</feature>
<dbReference type="AlphaFoldDB" id="A0A7M6DQI7"/>
<feature type="region of interest" description="Disordered" evidence="5">
    <location>
        <begin position="131"/>
        <end position="192"/>
    </location>
</feature>
<dbReference type="InterPro" id="IPR004342">
    <property type="entry name" value="EXS_C"/>
</dbReference>
<dbReference type="Pfam" id="PF03124">
    <property type="entry name" value="EXS"/>
    <property type="match status" value="1"/>
</dbReference>
<dbReference type="PANTHER" id="PTHR10783">
    <property type="entry name" value="XENOTROPIC AND POLYTROPIC RETROVIRUS RECEPTOR 1-RELATED"/>
    <property type="match status" value="1"/>
</dbReference>
<evidence type="ECO:0000256" key="3">
    <source>
        <dbReference type="ARBA" id="ARBA00022989"/>
    </source>
</evidence>
<dbReference type="GO" id="GO:0005794">
    <property type="term" value="C:Golgi apparatus"/>
    <property type="evidence" value="ECO:0007669"/>
    <property type="project" value="TreeGrafter"/>
</dbReference>
<feature type="transmembrane region" description="Helical" evidence="6">
    <location>
        <begin position="276"/>
        <end position="295"/>
    </location>
</feature>
<dbReference type="GO" id="GO:0005886">
    <property type="term" value="C:plasma membrane"/>
    <property type="evidence" value="ECO:0007669"/>
    <property type="project" value="TreeGrafter"/>
</dbReference>
<accession>A0A7M6DQI7</accession>
<comment type="subcellular location">
    <subcellularLocation>
        <location evidence="1">Membrane</location>
        <topology evidence="1">Multi-pass membrane protein</topology>
    </subcellularLocation>
</comment>
<feature type="transmembrane region" description="Helical" evidence="6">
    <location>
        <begin position="500"/>
        <end position="518"/>
    </location>
</feature>
<feature type="transmembrane region" description="Helical" evidence="6">
    <location>
        <begin position="475"/>
        <end position="494"/>
    </location>
</feature>
<evidence type="ECO:0000259" key="7">
    <source>
        <dbReference type="PROSITE" id="PS51380"/>
    </source>
</evidence>
<feature type="compositionally biased region" description="Acidic residues" evidence="5">
    <location>
        <begin position="141"/>
        <end position="165"/>
    </location>
</feature>
<evidence type="ECO:0000256" key="4">
    <source>
        <dbReference type="ARBA" id="ARBA00023136"/>
    </source>
</evidence>
<dbReference type="GO" id="GO:0000822">
    <property type="term" value="F:inositol hexakisphosphate binding"/>
    <property type="evidence" value="ECO:0007669"/>
    <property type="project" value="TreeGrafter"/>
</dbReference>
<organism evidence="8 9">
    <name type="scientific">Clytia hemisphaerica</name>
    <dbReference type="NCBI Taxonomy" id="252671"/>
    <lineage>
        <taxon>Eukaryota</taxon>
        <taxon>Metazoa</taxon>
        <taxon>Cnidaria</taxon>
        <taxon>Hydrozoa</taxon>
        <taxon>Hydroidolina</taxon>
        <taxon>Leptothecata</taxon>
        <taxon>Obeliida</taxon>
        <taxon>Clytiidae</taxon>
        <taxon>Clytia</taxon>
    </lineage>
</organism>
<feature type="transmembrane region" description="Helical" evidence="6">
    <location>
        <begin position="205"/>
        <end position="226"/>
    </location>
</feature>
<protein>
    <recommendedName>
        <fullName evidence="7">EXS domain-containing protein</fullName>
    </recommendedName>
</protein>
<reference evidence="8" key="1">
    <citation type="submission" date="2021-01" db="UniProtKB">
        <authorList>
            <consortium name="EnsemblMetazoa"/>
        </authorList>
    </citation>
    <scope>IDENTIFICATION</scope>
</reference>
<feature type="domain" description="EXS" evidence="7">
    <location>
        <begin position="362"/>
        <end position="559"/>
    </location>
</feature>
<evidence type="ECO:0000256" key="1">
    <source>
        <dbReference type="ARBA" id="ARBA00004141"/>
    </source>
</evidence>